<dbReference type="InterPro" id="IPR007922">
    <property type="entry name" value="DciA-like"/>
</dbReference>
<name>A0A3S3LU43_9RHOB</name>
<keyword evidence="3" id="KW-1185">Reference proteome</keyword>
<dbReference type="InterPro" id="IPR010593">
    <property type="entry name" value="DUF1159"/>
</dbReference>
<dbReference type="RefSeq" id="WP_128156023.1">
    <property type="nucleotide sequence ID" value="NZ_JBHSOM010000020.1"/>
</dbReference>
<accession>A0A3S3LU43</accession>
<protein>
    <submittedName>
        <fullName evidence="2">DUF721 domain-containing protein</fullName>
    </submittedName>
</protein>
<sequence length="183" mass="19869">MSDKSRTTPNAERRTRGFEPASKLVRERIRTAGEARGFAVARLFTHWPEVVGEDLARLTRPVKIGYAKGGFGATLTLLVEGAAAPMVDMSRERIREKVNACYGYNAVSRVVLTQTAATGFAEGQAQFAPAPRAVRPEPTPAQRAEARETAEGCADAGLRAALEQLAENVLMKSARRAKERKAD</sequence>
<dbReference type="Proteomes" id="UP000288071">
    <property type="component" value="Unassembled WGS sequence"/>
</dbReference>
<gene>
    <name evidence="2" type="ORF">EOW66_08795</name>
</gene>
<evidence type="ECO:0000256" key="1">
    <source>
        <dbReference type="SAM" id="MobiDB-lite"/>
    </source>
</evidence>
<dbReference type="EMBL" id="SAVA01000004">
    <property type="protein sequence ID" value="RWR52755.1"/>
    <property type="molecule type" value="Genomic_DNA"/>
</dbReference>
<feature type="region of interest" description="Disordered" evidence="1">
    <location>
        <begin position="128"/>
        <end position="149"/>
    </location>
</feature>
<dbReference type="PIRSF" id="PIRSF032064">
    <property type="entry name" value="UCP032064"/>
    <property type="match status" value="1"/>
</dbReference>
<evidence type="ECO:0000313" key="2">
    <source>
        <dbReference type="EMBL" id="RWR52755.1"/>
    </source>
</evidence>
<evidence type="ECO:0000313" key="3">
    <source>
        <dbReference type="Proteomes" id="UP000288071"/>
    </source>
</evidence>
<comment type="caution">
    <text evidence="2">The sequence shown here is derived from an EMBL/GenBank/DDBJ whole genome shotgun (WGS) entry which is preliminary data.</text>
</comment>
<organism evidence="2 3">
    <name type="scientific">Paenirhodobacter huangdaonensis</name>
    <dbReference type="NCBI Taxonomy" id="2501515"/>
    <lineage>
        <taxon>Bacteria</taxon>
        <taxon>Pseudomonadati</taxon>
        <taxon>Pseudomonadota</taxon>
        <taxon>Alphaproteobacteria</taxon>
        <taxon>Rhodobacterales</taxon>
        <taxon>Rhodobacter group</taxon>
        <taxon>Paenirhodobacter</taxon>
    </lineage>
</organism>
<reference evidence="2" key="2">
    <citation type="submission" date="2019-01" db="EMBL/GenBank/DDBJ databases">
        <authorList>
            <person name="Li Y."/>
        </authorList>
    </citation>
    <scope>NUCLEOTIDE SEQUENCE [LARGE SCALE GENOMIC DNA]</scope>
    <source>
        <strain evidence="2">CGMCC 1.12963</strain>
    </source>
</reference>
<dbReference type="AlphaFoldDB" id="A0A3S3LU43"/>
<dbReference type="Pfam" id="PF05258">
    <property type="entry name" value="DciA"/>
    <property type="match status" value="1"/>
</dbReference>
<reference evidence="2" key="1">
    <citation type="submission" date="2019-01" db="EMBL/GenBank/DDBJ databases">
        <title>Sinorhodobacter populi sp. nov. isolated from the symptomatic bark tissue of Populus euramericana canker.</title>
        <authorList>
            <person name="Xu G."/>
        </authorList>
    </citation>
    <scope>NUCLEOTIDE SEQUENCE [LARGE SCALE GENOMIC DNA]</scope>
    <source>
        <strain evidence="2">CGMCC 1.12963</strain>
    </source>
</reference>
<proteinExistence type="predicted"/>